<keyword evidence="3" id="KW-1185">Reference proteome</keyword>
<dbReference type="AlphaFoldDB" id="A0A3N4KYJ3"/>
<dbReference type="OrthoDB" id="5386275at2759"/>
<organism evidence="2 3">
    <name type="scientific">Morchella conica CCBAS932</name>
    <dbReference type="NCBI Taxonomy" id="1392247"/>
    <lineage>
        <taxon>Eukaryota</taxon>
        <taxon>Fungi</taxon>
        <taxon>Dikarya</taxon>
        <taxon>Ascomycota</taxon>
        <taxon>Pezizomycotina</taxon>
        <taxon>Pezizomycetes</taxon>
        <taxon>Pezizales</taxon>
        <taxon>Morchellaceae</taxon>
        <taxon>Morchella</taxon>
    </lineage>
</organism>
<name>A0A3N4KYJ3_9PEZI</name>
<dbReference type="Proteomes" id="UP000277580">
    <property type="component" value="Unassembled WGS sequence"/>
</dbReference>
<sequence>MQMFSMLSLLLVAFAGILVAASPITSPTTAPVPECPSGKPFTGQAGCSSCSTVGNVVCGRDEDRVTDLICTAFGTTLSWVPVDDSDKCGVFTPPQQVDGCPSGKPFQATRRACETCATEGNVVCGLDGNMKADLKCTKVNGALIWVAVGGQCPKY</sequence>
<gene>
    <name evidence="2" type="ORF">P167DRAFT_542795</name>
</gene>
<protein>
    <submittedName>
        <fullName evidence="2">Uncharacterized protein</fullName>
    </submittedName>
</protein>
<accession>A0A3N4KYJ3</accession>
<proteinExistence type="predicted"/>
<dbReference type="InParanoid" id="A0A3N4KYJ3"/>
<feature type="signal peptide" evidence="1">
    <location>
        <begin position="1"/>
        <end position="21"/>
    </location>
</feature>
<keyword evidence="1" id="KW-0732">Signal</keyword>
<evidence type="ECO:0000313" key="2">
    <source>
        <dbReference type="EMBL" id="RPB15643.1"/>
    </source>
</evidence>
<dbReference type="EMBL" id="ML119112">
    <property type="protein sequence ID" value="RPB15643.1"/>
    <property type="molecule type" value="Genomic_DNA"/>
</dbReference>
<evidence type="ECO:0000256" key="1">
    <source>
        <dbReference type="SAM" id="SignalP"/>
    </source>
</evidence>
<evidence type="ECO:0000313" key="3">
    <source>
        <dbReference type="Proteomes" id="UP000277580"/>
    </source>
</evidence>
<feature type="chain" id="PRO_5018100918" evidence="1">
    <location>
        <begin position="22"/>
        <end position="155"/>
    </location>
</feature>
<reference evidence="2 3" key="1">
    <citation type="journal article" date="2018" name="Nat. Ecol. Evol.">
        <title>Pezizomycetes genomes reveal the molecular basis of ectomycorrhizal truffle lifestyle.</title>
        <authorList>
            <person name="Murat C."/>
            <person name="Payen T."/>
            <person name="Noel B."/>
            <person name="Kuo A."/>
            <person name="Morin E."/>
            <person name="Chen J."/>
            <person name="Kohler A."/>
            <person name="Krizsan K."/>
            <person name="Balestrini R."/>
            <person name="Da Silva C."/>
            <person name="Montanini B."/>
            <person name="Hainaut M."/>
            <person name="Levati E."/>
            <person name="Barry K.W."/>
            <person name="Belfiori B."/>
            <person name="Cichocki N."/>
            <person name="Clum A."/>
            <person name="Dockter R.B."/>
            <person name="Fauchery L."/>
            <person name="Guy J."/>
            <person name="Iotti M."/>
            <person name="Le Tacon F."/>
            <person name="Lindquist E.A."/>
            <person name="Lipzen A."/>
            <person name="Malagnac F."/>
            <person name="Mello A."/>
            <person name="Molinier V."/>
            <person name="Miyauchi S."/>
            <person name="Poulain J."/>
            <person name="Riccioni C."/>
            <person name="Rubini A."/>
            <person name="Sitrit Y."/>
            <person name="Splivallo R."/>
            <person name="Traeger S."/>
            <person name="Wang M."/>
            <person name="Zifcakova L."/>
            <person name="Wipf D."/>
            <person name="Zambonelli A."/>
            <person name="Paolocci F."/>
            <person name="Nowrousian M."/>
            <person name="Ottonello S."/>
            <person name="Baldrian P."/>
            <person name="Spatafora J.W."/>
            <person name="Henrissat B."/>
            <person name="Nagy L.G."/>
            <person name="Aury J.M."/>
            <person name="Wincker P."/>
            <person name="Grigoriev I.V."/>
            <person name="Bonfante P."/>
            <person name="Martin F.M."/>
        </authorList>
    </citation>
    <scope>NUCLEOTIDE SEQUENCE [LARGE SCALE GENOMIC DNA]</scope>
    <source>
        <strain evidence="2 3">CCBAS932</strain>
    </source>
</reference>